<proteinExistence type="predicted"/>
<dbReference type="EMBL" id="CAJNOJ010000059">
    <property type="protein sequence ID" value="CAF0993386.1"/>
    <property type="molecule type" value="Genomic_DNA"/>
</dbReference>
<name>A0A814G9N0_ADIRI</name>
<accession>A0A814G9N0</accession>
<gene>
    <name evidence="1" type="ORF">EDS130_LOCUS14510</name>
</gene>
<organism evidence="1 2">
    <name type="scientific">Adineta ricciae</name>
    <name type="common">Rotifer</name>
    <dbReference type="NCBI Taxonomy" id="249248"/>
    <lineage>
        <taxon>Eukaryota</taxon>
        <taxon>Metazoa</taxon>
        <taxon>Spiralia</taxon>
        <taxon>Gnathifera</taxon>
        <taxon>Rotifera</taxon>
        <taxon>Eurotatoria</taxon>
        <taxon>Bdelloidea</taxon>
        <taxon>Adinetida</taxon>
        <taxon>Adinetidae</taxon>
        <taxon>Adineta</taxon>
    </lineage>
</organism>
<reference evidence="1" key="1">
    <citation type="submission" date="2021-02" db="EMBL/GenBank/DDBJ databases">
        <authorList>
            <person name="Nowell W R."/>
        </authorList>
    </citation>
    <scope>NUCLEOTIDE SEQUENCE</scope>
</reference>
<sequence length="83" mass="9825">MTKLFLQSDEDLQITKCRRCKKQIIALKIDYIHTRINDILLYIFISYYVTRRPLIIHLAMMRFSFVSLMNLPDVCNSALLNVS</sequence>
<comment type="caution">
    <text evidence="1">The sequence shown here is derived from an EMBL/GenBank/DDBJ whole genome shotgun (WGS) entry which is preliminary data.</text>
</comment>
<dbReference type="AlphaFoldDB" id="A0A814G9N0"/>
<evidence type="ECO:0000313" key="1">
    <source>
        <dbReference type="EMBL" id="CAF0993386.1"/>
    </source>
</evidence>
<dbReference type="Proteomes" id="UP000663852">
    <property type="component" value="Unassembled WGS sequence"/>
</dbReference>
<protein>
    <submittedName>
        <fullName evidence="1">Uncharacterized protein</fullName>
    </submittedName>
</protein>
<evidence type="ECO:0000313" key="2">
    <source>
        <dbReference type="Proteomes" id="UP000663852"/>
    </source>
</evidence>